<proteinExistence type="predicted"/>
<evidence type="ECO:0000256" key="2">
    <source>
        <dbReference type="PROSITE-ProRule" id="PRU00023"/>
    </source>
</evidence>
<accession>A0A7R9E5Z2</accession>
<sequence>MSKSQPERDCTHRCVSRQHGALLGATVSKRGNHDSELAAYLHWLCYNCGLVADVQGRTALHVAASCGRRGVVHWLIKNKGANINARDIESGYTPLHRSVFYGQIHVATELIELGANMSVMDYDDLTPLDHAMKDRLRFVEYSLSGPCEVYVWGTNTNYTLGTGGGANRTCPELLDSFRKQGVSVKQVAMHKFHSVFVSHDGRVFSCGHGQGGRLGLDSEQAFLTPRQVRLVNNSTTGVPEVCVQASVGRDHTVLLTETGMVLTCGLNAHHQLGHSPPPPFLLVPRPLPQKVIKAAGPVSGICAARFHTVVWSPSGLLTFGLNAGQLGHLKTPGERSVIIPRQVSSLNHKDCHITHVAASDGATVVVVKKGDIYLLHEYQCRKIASRQLNVAQVGVIGGTLDSQLDASTLMDRGGEQLRVAVLTKTGKLLLWQESSLQLTRCIFTLNRLLIFTDLVLTRHHLLLVTKDGEVFQGEVKQRKPRKQPQDSAASLSKSPLAGAFNKPSAFHDFLEKDDCEVVMLKKLPHIHRAVSVTADLKGRNFAVIQSHPKASLLEVPQIETSNMRQHMMNLLHEAHPDDAIHDVEFQVGPTLCTFPAHRFMISSRSEPLAKMISECSGGDKVPKVKLPSVHPEIFERILTFIYTNSCDLLRPGTCSIRIPKSNNIKTSLTKNDDMLLDNERSLESLSAFAVYSSESVGKKVKSKQKKVSTVKFENGAIVSKTNRSSQPANLSLDRNKHRELYDVTIHSKEGRELRAHKCVLAARLEYFNNMFGGGWAETSNSSKPLIIPIPYNILEAVVGFLYQDEAAAVQASEDLEFVCDVLAVADQLFVERLKEVCEAALGGLVTLKNVAQLLELSGAYNADQLKRCCMQYICLNLPAVLEARSLEIVSENLLEDLSKYYQELNTVMCKRIITPYSAAPSDTTVRSVWDTHPISWGDETESCFIDDRQKTVRPTKKKPRTHRISGGEYSKNTRSRNVSVSSNEDVNPKQLDSLDFNELTEKHFRNSVSASPDITLSLTKVLTESDQNEINAGTPASPWVKVLAHSKQQKVVQARLKVLSAAKETPSLVEMFPETFTKLVKNSPLQTPVLLTNKDPSVDPKNPRPGLSSNSTNLSISEEITKTVTACNVNITSLDFPELQKPPPSGPQETNIFFKTPPKQSEVKKPAPKLSQKQRKKLAAAETASVASLAEHLDRINQTSPSRPSWAPGASPEKDTTVSAVVGSPTTSYSLLDLMKQEFRLNRQGSAPIAISPAAKKLSWSGGCASSPTDHSPSVTINNPWLRGPSPPFLQAASPPPASFTDIVADERKQRDNWTKMRAKPLQLTQLEDQAMEDLLVFYNAAGATDERITTADFTSSFQKKWGVRTLANESECDRRIVLPSAYAHETANWLQTIFETHMRGGQKYPAVSNVAEGWFRVKRNNRHCCEQVVEGVLNTSCEVPA</sequence>
<dbReference type="PANTHER" id="PTHR22872:SF2">
    <property type="entry name" value="INHIBITOR OF BRUTON TYROSINE KINASE"/>
    <property type="match status" value="1"/>
</dbReference>
<dbReference type="PROSITE" id="PS50012">
    <property type="entry name" value="RCC1_3"/>
    <property type="match status" value="2"/>
</dbReference>
<feature type="repeat" description="ANK" evidence="2">
    <location>
        <begin position="55"/>
        <end position="88"/>
    </location>
</feature>
<dbReference type="PROSITE" id="PS50097">
    <property type="entry name" value="BTB"/>
    <property type="match status" value="2"/>
</dbReference>
<dbReference type="InterPro" id="IPR000210">
    <property type="entry name" value="BTB/POZ_dom"/>
</dbReference>
<reference evidence="6" key="1">
    <citation type="submission" date="2020-11" db="EMBL/GenBank/DDBJ databases">
        <authorList>
            <person name="Tran Van P."/>
        </authorList>
    </citation>
    <scope>NUCLEOTIDE SEQUENCE</scope>
</reference>
<feature type="region of interest" description="Disordered" evidence="4">
    <location>
        <begin position="474"/>
        <end position="496"/>
    </location>
</feature>
<dbReference type="Pfam" id="PF12796">
    <property type="entry name" value="Ank_2"/>
    <property type="match status" value="1"/>
</dbReference>
<dbReference type="CDD" id="cd18500">
    <property type="entry name" value="BACK_IBtk"/>
    <property type="match status" value="1"/>
</dbReference>
<dbReference type="Pfam" id="PF00415">
    <property type="entry name" value="RCC1"/>
    <property type="match status" value="3"/>
</dbReference>
<feature type="domain" description="BTB" evidence="5">
    <location>
        <begin position="581"/>
        <end position="650"/>
    </location>
</feature>
<dbReference type="SUPFAM" id="SSF54695">
    <property type="entry name" value="POZ domain"/>
    <property type="match status" value="2"/>
</dbReference>
<dbReference type="InterPro" id="IPR011333">
    <property type="entry name" value="SKP1/BTB/POZ_sf"/>
</dbReference>
<dbReference type="InterPro" id="IPR036770">
    <property type="entry name" value="Ankyrin_rpt-contain_sf"/>
</dbReference>
<evidence type="ECO:0000256" key="4">
    <source>
        <dbReference type="SAM" id="MobiDB-lite"/>
    </source>
</evidence>
<feature type="repeat" description="RCC1" evidence="3">
    <location>
        <begin position="147"/>
        <end position="200"/>
    </location>
</feature>
<protein>
    <recommendedName>
        <fullName evidence="5">BTB domain-containing protein</fullName>
    </recommendedName>
</protein>
<feature type="region of interest" description="Disordered" evidence="4">
    <location>
        <begin position="951"/>
        <end position="986"/>
    </location>
</feature>
<dbReference type="Pfam" id="PF00651">
    <property type="entry name" value="BTB"/>
    <property type="match status" value="2"/>
</dbReference>
<evidence type="ECO:0000256" key="3">
    <source>
        <dbReference type="PROSITE-ProRule" id="PRU00235"/>
    </source>
</evidence>
<feature type="region of interest" description="Disordered" evidence="4">
    <location>
        <begin position="1194"/>
        <end position="1218"/>
    </location>
</feature>
<evidence type="ECO:0000259" key="5">
    <source>
        <dbReference type="PROSITE" id="PS50097"/>
    </source>
</evidence>
<dbReference type="InterPro" id="IPR051625">
    <property type="entry name" value="Signaling_Regulatory_Domain"/>
</dbReference>
<dbReference type="Gene3D" id="1.25.40.20">
    <property type="entry name" value="Ankyrin repeat-containing domain"/>
    <property type="match status" value="1"/>
</dbReference>
<dbReference type="Gene3D" id="3.30.710.10">
    <property type="entry name" value="Potassium Channel Kv1.1, Chain A"/>
    <property type="match status" value="2"/>
</dbReference>
<dbReference type="PROSITE" id="PS50088">
    <property type="entry name" value="ANK_REPEAT"/>
    <property type="match status" value="2"/>
</dbReference>
<feature type="compositionally biased region" description="Basic residues" evidence="4">
    <location>
        <begin position="951"/>
        <end position="963"/>
    </location>
</feature>
<feature type="compositionally biased region" description="Polar residues" evidence="4">
    <location>
        <begin position="1264"/>
        <end position="1279"/>
    </location>
</feature>
<keyword evidence="2" id="KW-0040">ANK repeat</keyword>
<feature type="domain" description="BTB" evidence="5">
    <location>
        <begin position="741"/>
        <end position="810"/>
    </location>
</feature>
<dbReference type="InterPro" id="IPR000408">
    <property type="entry name" value="Reg_chr_condens"/>
</dbReference>
<dbReference type="PROSITE" id="PS50297">
    <property type="entry name" value="ANK_REP_REGION"/>
    <property type="match status" value="2"/>
</dbReference>
<dbReference type="InterPro" id="IPR002110">
    <property type="entry name" value="Ankyrin_rpt"/>
</dbReference>
<keyword evidence="1" id="KW-0677">Repeat</keyword>
<dbReference type="SMART" id="SM00248">
    <property type="entry name" value="ANK"/>
    <property type="match status" value="2"/>
</dbReference>
<feature type="region of interest" description="Disordered" evidence="4">
    <location>
        <begin position="1262"/>
        <end position="1284"/>
    </location>
</feature>
<feature type="region of interest" description="Disordered" evidence="4">
    <location>
        <begin position="1091"/>
        <end position="1112"/>
    </location>
</feature>
<feature type="repeat" description="RCC1" evidence="3">
    <location>
        <begin position="201"/>
        <end position="258"/>
    </location>
</feature>
<evidence type="ECO:0000256" key="1">
    <source>
        <dbReference type="ARBA" id="ARBA00022737"/>
    </source>
</evidence>
<gene>
    <name evidence="6" type="ORF">TMSB3V08_LOCUS4538</name>
</gene>
<dbReference type="SUPFAM" id="SSF48403">
    <property type="entry name" value="Ankyrin repeat"/>
    <property type="match status" value="1"/>
</dbReference>
<dbReference type="InterPro" id="IPR009091">
    <property type="entry name" value="RCC1/BLIP-II"/>
</dbReference>
<name>A0A7R9E5Z2_9NEOP</name>
<feature type="repeat" description="ANK" evidence="2">
    <location>
        <begin position="90"/>
        <end position="122"/>
    </location>
</feature>
<evidence type="ECO:0000313" key="6">
    <source>
        <dbReference type="EMBL" id="CAD7427706.1"/>
    </source>
</evidence>
<dbReference type="Gene3D" id="2.130.10.30">
    <property type="entry name" value="Regulator of chromosome condensation 1/beta-lactamase-inhibitor protein II"/>
    <property type="match status" value="1"/>
</dbReference>
<dbReference type="PANTHER" id="PTHR22872">
    <property type="entry name" value="BTK-BINDING PROTEIN-RELATED"/>
    <property type="match status" value="1"/>
</dbReference>
<organism evidence="6">
    <name type="scientific">Timema monikensis</name>
    <dbReference type="NCBI Taxonomy" id="170555"/>
    <lineage>
        <taxon>Eukaryota</taxon>
        <taxon>Metazoa</taxon>
        <taxon>Ecdysozoa</taxon>
        <taxon>Arthropoda</taxon>
        <taxon>Hexapoda</taxon>
        <taxon>Insecta</taxon>
        <taxon>Pterygota</taxon>
        <taxon>Neoptera</taxon>
        <taxon>Polyneoptera</taxon>
        <taxon>Phasmatodea</taxon>
        <taxon>Timematodea</taxon>
        <taxon>Timematoidea</taxon>
        <taxon>Timematidae</taxon>
        <taxon>Timema</taxon>
    </lineage>
</organism>
<dbReference type="SUPFAM" id="SSF50985">
    <property type="entry name" value="RCC1/BLIP-II"/>
    <property type="match status" value="1"/>
</dbReference>
<dbReference type="EMBL" id="OB793526">
    <property type="protein sequence ID" value="CAD7427706.1"/>
    <property type="molecule type" value="Genomic_DNA"/>
</dbReference>
<dbReference type="SMART" id="SM00225">
    <property type="entry name" value="BTB"/>
    <property type="match status" value="2"/>
</dbReference>
<feature type="region of interest" description="Disordered" evidence="4">
    <location>
        <begin position="1139"/>
        <end position="1173"/>
    </location>
</feature>